<organism evidence="1 2">
    <name type="scientific">Rhododendron molle</name>
    <name type="common">Chinese azalea</name>
    <name type="synonym">Azalea mollis</name>
    <dbReference type="NCBI Taxonomy" id="49168"/>
    <lineage>
        <taxon>Eukaryota</taxon>
        <taxon>Viridiplantae</taxon>
        <taxon>Streptophyta</taxon>
        <taxon>Embryophyta</taxon>
        <taxon>Tracheophyta</taxon>
        <taxon>Spermatophyta</taxon>
        <taxon>Magnoliopsida</taxon>
        <taxon>eudicotyledons</taxon>
        <taxon>Gunneridae</taxon>
        <taxon>Pentapetalae</taxon>
        <taxon>asterids</taxon>
        <taxon>Ericales</taxon>
        <taxon>Ericaceae</taxon>
        <taxon>Ericoideae</taxon>
        <taxon>Rhodoreae</taxon>
        <taxon>Rhododendron</taxon>
    </lineage>
</organism>
<gene>
    <name evidence="1" type="ORF">RHMOL_Rhmol02G0179600</name>
</gene>
<comment type="caution">
    <text evidence="1">The sequence shown here is derived from an EMBL/GenBank/DDBJ whole genome shotgun (WGS) entry which is preliminary data.</text>
</comment>
<proteinExistence type="predicted"/>
<dbReference type="EMBL" id="CM046389">
    <property type="protein sequence ID" value="KAI8568204.1"/>
    <property type="molecule type" value="Genomic_DNA"/>
</dbReference>
<name>A0ACC0PST6_RHOML</name>
<protein>
    <submittedName>
        <fullName evidence="1">Uncharacterized protein</fullName>
    </submittedName>
</protein>
<keyword evidence="2" id="KW-1185">Reference proteome</keyword>
<evidence type="ECO:0000313" key="1">
    <source>
        <dbReference type="EMBL" id="KAI8568204.1"/>
    </source>
</evidence>
<reference evidence="1" key="1">
    <citation type="submission" date="2022-02" db="EMBL/GenBank/DDBJ databases">
        <title>Plant Genome Project.</title>
        <authorList>
            <person name="Zhang R.-G."/>
        </authorList>
    </citation>
    <scope>NUCLEOTIDE SEQUENCE</scope>
    <source>
        <strain evidence="1">AT1</strain>
    </source>
</reference>
<accession>A0ACC0PST6</accession>
<dbReference type="Proteomes" id="UP001062846">
    <property type="component" value="Chromosome 2"/>
</dbReference>
<sequence>MLVRGWKMLNGGHQSEGSTNIRGRGRARDVARARVGQPQAGGAKGGKDILVEAVGFPGEFRRTIIVEVFQYACGSNHLVGEIGITLDDIEQLLGLTVSHRAVQTDGDDRDSVTLLKECLKVIEVEAMEE</sequence>
<evidence type="ECO:0000313" key="2">
    <source>
        <dbReference type="Proteomes" id="UP001062846"/>
    </source>
</evidence>